<keyword evidence="8" id="KW-1185">Reference proteome</keyword>
<dbReference type="InterPro" id="IPR001328">
    <property type="entry name" value="Pept_tRNA_hydro"/>
</dbReference>
<dbReference type="EC" id="3.1.1.29" evidence="1"/>
<organism evidence="7 8">
    <name type="scientific">Cadophora malorum</name>
    <dbReference type="NCBI Taxonomy" id="108018"/>
    <lineage>
        <taxon>Eukaryota</taxon>
        <taxon>Fungi</taxon>
        <taxon>Dikarya</taxon>
        <taxon>Ascomycota</taxon>
        <taxon>Pezizomycotina</taxon>
        <taxon>Leotiomycetes</taxon>
        <taxon>Helotiales</taxon>
        <taxon>Ploettnerulaceae</taxon>
        <taxon>Cadophora</taxon>
    </lineage>
</organism>
<dbReference type="InterPro" id="IPR036416">
    <property type="entry name" value="Pept_tRNA_hydro_sf"/>
</dbReference>
<evidence type="ECO:0000313" key="7">
    <source>
        <dbReference type="EMBL" id="KAG4421886.1"/>
    </source>
</evidence>
<gene>
    <name evidence="7" type="ORF">IFR04_004998</name>
</gene>
<keyword evidence="3" id="KW-0378">Hydrolase</keyword>
<dbReference type="Proteomes" id="UP000664132">
    <property type="component" value="Unassembled WGS sequence"/>
</dbReference>
<dbReference type="PANTHER" id="PTHR17224:SF1">
    <property type="entry name" value="PEPTIDYL-TRNA HYDROLASE"/>
    <property type="match status" value="1"/>
</dbReference>
<dbReference type="OrthoDB" id="1711136at2759"/>
<feature type="region of interest" description="Disordered" evidence="6">
    <location>
        <begin position="1"/>
        <end position="20"/>
    </location>
</feature>
<evidence type="ECO:0000256" key="2">
    <source>
        <dbReference type="ARBA" id="ARBA00022555"/>
    </source>
</evidence>
<dbReference type="PROSITE" id="PS01196">
    <property type="entry name" value="PEPT_TRNA_HYDROL_2"/>
    <property type="match status" value="1"/>
</dbReference>
<reference evidence="7" key="1">
    <citation type="submission" date="2021-02" db="EMBL/GenBank/DDBJ databases">
        <title>Genome sequence Cadophora malorum strain M34.</title>
        <authorList>
            <person name="Stefanovic E."/>
            <person name="Vu D."/>
            <person name="Scully C."/>
            <person name="Dijksterhuis J."/>
            <person name="Roader J."/>
            <person name="Houbraken J."/>
        </authorList>
    </citation>
    <scope>NUCLEOTIDE SEQUENCE</scope>
    <source>
        <strain evidence="7">M34</strain>
    </source>
</reference>
<sequence>MSQPSSPDQNQNLTRKQRRQLRLSQDFAQTLTSSDTENDSDSLAPSIHIPQLLSMATPIRLLVCSIGNPGAYLNTLHSAGHTVLSALASSLSYPSFQKSRIYPNGLVSIGSDFTLWQSTSLMNVSGPGVASAWRHFQKESRGEDTRLVVVHDELEIALGQVKVRPGTASAKGHNGLKSIGESLGGKDYMRIGVGIGRPESRDKRDVADYVLRKMSMVERGRIEGAAGKVEVELRRLSQG</sequence>
<dbReference type="PANTHER" id="PTHR17224">
    <property type="entry name" value="PEPTIDYL-TRNA HYDROLASE"/>
    <property type="match status" value="1"/>
</dbReference>
<feature type="compositionally biased region" description="Polar residues" evidence="6">
    <location>
        <begin position="1"/>
        <end position="14"/>
    </location>
</feature>
<keyword evidence="2" id="KW-0820">tRNA-binding</keyword>
<evidence type="ECO:0000256" key="1">
    <source>
        <dbReference type="ARBA" id="ARBA00013260"/>
    </source>
</evidence>
<keyword evidence="4" id="KW-0694">RNA-binding</keyword>
<evidence type="ECO:0000256" key="6">
    <source>
        <dbReference type="SAM" id="MobiDB-lite"/>
    </source>
</evidence>
<name>A0A8H7WBQ5_9HELO</name>
<dbReference type="GO" id="GO:0000049">
    <property type="term" value="F:tRNA binding"/>
    <property type="evidence" value="ECO:0007669"/>
    <property type="project" value="UniProtKB-KW"/>
</dbReference>
<dbReference type="Gene3D" id="3.40.50.1470">
    <property type="entry name" value="Peptidyl-tRNA hydrolase"/>
    <property type="match status" value="1"/>
</dbReference>
<accession>A0A8H7WBQ5</accession>
<dbReference type="GO" id="GO:0004045">
    <property type="term" value="F:peptidyl-tRNA hydrolase activity"/>
    <property type="evidence" value="ECO:0007669"/>
    <property type="project" value="UniProtKB-EC"/>
</dbReference>
<dbReference type="CDD" id="cd00462">
    <property type="entry name" value="PTH"/>
    <property type="match status" value="1"/>
</dbReference>
<evidence type="ECO:0000256" key="4">
    <source>
        <dbReference type="ARBA" id="ARBA00022884"/>
    </source>
</evidence>
<dbReference type="AlphaFoldDB" id="A0A8H7WBQ5"/>
<dbReference type="NCBIfam" id="TIGR00447">
    <property type="entry name" value="pth"/>
    <property type="match status" value="1"/>
</dbReference>
<dbReference type="InterPro" id="IPR018171">
    <property type="entry name" value="Pept_tRNA_hydro_CS"/>
</dbReference>
<protein>
    <recommendedName>
        <fullName evidence="1">peptidyl-tRNA hydrolase</fullName>
        <ecNumber evidence="1">3.1.1.29</ecNumber>
    </recommendedName>
</protein>
<evidence type="ECO:0000256" key="3">
    <source>
        <dbReference type="ARBA" id="ARBA00022801"/>
    </source>
</evidence>
<evidence type="ECO:0000256" key="5">
    <source>
        <dbReference type="ARBA" id="ARBA00038063"/>
    </source>
</evidence>
<comment type="similarity">
    <text evidence="5">Belongs to the PTH family.</text>
</comment>
<evidence type="ECO:0000313" key="8">
    <source>
        <dbReference type="Proteomes" id="UP000664132"/>
    </source>
</evidence>
<dbReference type="EMBL" id="JAFJYH010000058">
    <property type="protein sequence ID" value="KAG4421886.1"/>
    <property type="molecule type" value="Genomic_DNA"/>
</dbReference>
<dbReference type="Pfam" id="PF01195">
    <property type="entry name" value="Pept_tRNA_hydro"/>
    <property type="match status" value="1"/>
</dbReference>
<comment type="caution">
    <text evidence="7">The sequence shown here is derived from an EMBL/GenBank/DDBJ whole genome shotgun (WGS) entry which is preliminary data.</text>
</comment>
<dbReference type="SUPFAM" id="SSF53178">
    <property type="entry name" value="Peptidyl-tRNA hydrolase-like"/>
    <property type="match status" value="1"/>
</dbReference>
<proteinExistence type="inferred from homology"/>